<evidence type="ECO:0000313" key="2">
    <source>
        <dbReference type="EMBL" id="RSK42775.1"/>
    </source>
</evidence>
<keyword evidence="3" id="KW-1185">Reference proteome</keyword>
<feature type="domain" description="PA14" evidence="1">
    <location>
        <begin position="607"/>
        <end position="770"/>
    </location>
</feature>
<evidence type="ECO:0000259" key="1">
    <source>
        <dbReference type="PROSITE" id="PS51820"/>
    </source>
</evidence>
<dbReference type="Gene3D" id="3.90.182.10">
    <property type="entry name" value="Toxin - Anthrax Protective Antigen,domain 1"/>
    <property type="match status" value="3"/>
</dbReference>
<dbReference type="OrthoDB" id="9803616at2"/>
<evidence type="ECO:0000313" key="3">
    <source>
        <dbReference type="Proteomes" id="UP000270291"/>
    </source>
</evidence>
<feature type="domain" description="PA14" evidence="1">
    <location>
        <begin position="326"/>
        <end position="489"/>
    </location>
</feature>
<feature type="domain" description="PA14" evidence="1">
    <location>
        <begin position="44"/>
        <end position="207"/>
    </location>
</feature>
<dbReference type="Pfam" id="PF05345">
    <property type="entry name" value="He_PIG"/>
    <property type="match status" value="1"/>
</dbReference>
<accession>A0A3R9NSS3</accession>
<dbReference type="SMART" id="SM00758">
    <property type="entry name" value="PA14"/>
    <property type="match status" value="3"/>
</dbReference>
<dbReference type="Pfam" id="PF18962">
    <property type="entry name" value="Por_Secre_tail"/>
    <property type="match status" value="1"/>
</dbReference>
<dbReference type="InterPro" id="IPR013783">
    <property type="entry name" value="Ig-like_fold"/>
</dbReference>
<comment type="caution">
    <text evidence="2">The sequence shown here is derived from an EMBL/GenBank/DDBJ whole genome shotgun (WGS) entry which is preliminary data.</text>
</comment>
<organism evidence="2 3">
    <name type="scientific">Hymenobacter perfusus</name>
    <dbReference type="NCBI Taxonomy" id="1236770"/>
    <lineage>
        <taxon>Bacteria</taxon>
        <taxon>Pseudomonadati</taxon>
        <taxon>Bacteroidota</taxon>
        <taxon>Cytophagia</taxon>
        <taxon>Cytophagales</taxon>
        <taxon>Hymenobacteraceae</taxon>
        <taxon>Hymenobacter</taxon>
    </lineage>
</organism>
<gene>
    <name evidence="2" type="ORF">EI293_13330</name>
</gene>
<dbReference type="Pfam" id="PF07691">
    <property type="entry name" value="PA14"/>
    <property type="match status" value="3"/>
</dbReference>
<dbReference type="PROSITE" id="PS51820">
    <property type="entry name" value="PA14"/>
    <property type="match status" value="3"/>
</dbReference>
<dbReference type="AlphaFoldDB" id="A0A3R9NSS3"/>
<dbReference type="InterPro" id="IPR026444">
    <property type="entry name" value="Secre_tail"/>
</dbReference>
<dbReference type="SUPFAM" id="SSF56988">
    <property type="entry name" value="Anthrax protective antigen"/>
    <property type="match status" value="3"/>
</dbReference>
<reference evidence="2 3" key="1">
    <citation type="submission" date="2018-12" db="EMBL/GenBank/DDBJ databases">
        <authorList>
            <person name="Feng G."/>
            <person name="Zhu H."/>
        </authorList>
    </citation>
    <scope>NUCLEOTIDE SEQUENCE [LARGE SCALE GENOMIC DNA]</scope>
    <source>
        <strain evidence="2 3">LMG 26000</strain>
    </source>
</reference>
<dbReference type="InterPro" id="IPR011658">
    <property type="entry name" value="PA14_dom"/>
</dbReference>
<dbReference type="EMBL" id="RWIU01000004">
    <property type="protein sequence ID" value="RSK42775.1"/>
    <property type="molecule type" value="Genomic_DNA"/>
</dbReference>
<dbReference type="RefSeq" id="WP_125438633.1">
    <property type="nucleotide sequence ID" value="NZ_RWIU01000004.1"/>
</dbReference>
<dbReference type="NCBIfam" id="TIGR04183">
    <property type="entry name" value="Por_Secre_tail"/>
    <property type="match status" value="1"/>
</dbReference>
<sequence length="963" mass="100558">MKKHSTSVKWLRLLWLLVVVCWPALISVQAQPTGCTGASPGGQPADNGLYAEYFSGYFADDPAFFTDNSHPASLIRTEAQVNFAANNSFGDLLPIAGGTAQDPDRFSLRLRGSLRITTAGDYTFYLTSDDAAYLWLDDNALALPVDLSTALIDNGGGHSSLTRSVTVTLPAGRHNVLILYGEDCCDNVLVWEYEGPGIARQVVPASVLCTSVVPQPSAPQAITYTPATRALPTGTSRSSGVPVVQDGGAAVTEFAVTNAGALPAGITINATTGVLTAAASVAQGTYNVDVAVSNANGTSSFRNAFRFLVTAPLPGGCGGPDPASEPASAGLYAEYFSGYFADDPGFFTSLTPGLIRTDPQVNFAASNSFGNLLPVATGTTQDPDEFSLRLRGSLYLATTGSYTFYLTADDAAYLWLDNNALALPAARPDALIDNGGYHPATTVAVTVTLGAGLHNVLLLYGDNGLGNSLVLEYESAGLGISRQVVPGTLFCTSVQPLLPPPAALGYSPKSLRLVVGASATSAAPTVTSASAVVEYAIANAADLPTGITINAATGQVAANATVPEDSYQVDVAARNAGGSAVFARSLSVQVVPPAPAGCSGLDAGGRPASSGLYAEFFPGYFNDDPAFFNTITPAQGRNVEVLDFSSPESWGDLTGAASGTPEDPDSFSARFKGRIRIAVAGTYTFYLTADDGAFLWLDNAALASTPVIAQALIQNGGQHPETTEQASIYLSAGLHDILVLYGENAAFNSLKLEYASTQAGVARQLTPTAGLCSSSSNAPLPVTLVRFGAQPQDADVVLSWETAQELNSASFEVERSANGQVFEGLGQIAAAGTTSRPQRYSFTDRAPLSGINYYRLRQLDLDGTAHLSGVVAVQWGGTVVTQLRLFPNPSPNGEVTVALTQSTPEATTVEVLDLRGAVVHRQLVPAANHPQEVLLKLRKLPVGIYLLRLITPSNVTTRRLMLE</sequence>
<proteinExistence type="predicted"/>
<dbReference type="Proteomes" id="UP000270291">
    <property type="component" value="Unassembled WGS sequence"/>
</dbReference>
<dbReference type="InterPro" id="IPR037524">
    <property type="entry name" value="PA14/GLEYA"/>
</dbReference>
<name>A0A3R9NSS3_9BACT</name>
<protein>
    <submittedName>
        <fullName evidence="2">T9SS C-terminal target domain-containing protein</fullName>
    </submittedName>
</protein>
<dbReference type="Gene3D" id="2.60.40.10">
    <property type="entry name" value="Immunoglobulins"/>
    <property type="match status" value="1"/>
</dbReference>